<dbReference type="GO" id="GO:0033204">
    <property type="term" value="F:ribonuclease P RNA binding"/>
    <property type="evidence" value="ECO:0007669"/>
    <property type="project" value="InterPro"/>
</dbReference>
<feature type="region of interest" description="Disordered" evidence="13">
    <location>
        <begin position="76"/>
        <end position="103"/>
    </location>
</feature>
<evidence type="ECO:0000256" key="4">
    <source>
        <dbReference type="ARBA" id="ARBA00016225"/>
    </source>
</evidence>
<dbReference type="InterPro" id="IPR016848">
    <property type="entry name" value="RNase_P/MRP_Rpp29-subunit"/>
</dbReference>
<keyword evidence="11" id="KW-0539">Nucleus</keyword>
<name>A0A433DHB6_9FUNG</name>
<dbReference type="Pfam" id="PF01868">
    <property type="entry name" value="RNase_P-MRP_p29"/>
    <property type="match status" value="1"/>
</dbReference>
<organism evidence="14 15">
    <name type="scientific">Jimgerdemannia flammicorona</name>
    <dbReference type="NCBI Taxonomy" id="994334"/>
    <lineage>
        <taxon>Eukaryota</taxon>
        <taxon>Fungi</taxon>
        <taxon>Fungi incertae sedis</taxon>
        <taxon>Mucoromycota</taxon>
        <taxon>Mucoromycotina</taxon>
        <taxon>Endogonomycetes</taxon>
        <taxon>Endogonales</taxon>
        <taxon>Endogonaceae</taxon>
        <taxon>Jimgerdemannia</taxon>
    </lineage>
</organism>
<comment type="subcellular location">
    <subcellularLocation>
        <location evidence="2">Nucleus</location>
        <location evidence="2">Nucleolus</location>
    </subcellularLocation>
</comment>
<dbReference type="PANTHER" id="PTHR13348">
    <property type="entry name" value="RIBONUCLEASE P SUBUNIT P29"/>
    <property type="match status" value="1"/>
</dbReference>
<dbReference type="FunFam" id="2.30.30.210:FF:000001">
    <property type="entry name" value="Ribonuclease P protein subunit p29"/>
    <property type="match status" value="1"/>
</dbReference>
<dbReference type="Proteomes" id="UP000268093">
    <property type="component" value="Unassembled WGS sequence"/>
</dbReference>
<comment type="function">
    <text evidence="1">Component of ribonuclease P, a ribonucleoprotein complex that generates mature tRNA molecules by cleaving their 5'-ends.</text>
</comment>
<keyword evidence="6" id="KW-0597">Phosphoprotein</keyword>
<keyword evidence="15" id="KW-1185">Reference proteome</keyword>
<comment type="subunit">
    <text evidence="12">Component of nuclear RNase P and RNase MRP ribonucleoproteins. RNase P consists of a catalytic RNA moiety and 10 different protein chains; POP1, POP4, POP5, POP7, RPP14, RPP21, RPP25, RPP30, RPP38 and RPP40. Within the RNase P complex, POP1, POP7 and RPP25 form the 'finger' subcomplex, POP5, RPP14, RPP40 and homodimeric RPP30 form the 'palm' subcomplex, and RPP21, POP4 and RPP38 form the 'wrist' subcomplex. All subunits of the RNase P complex interact with the catalytic RNA. Several subunits of RNase P are also part of the RNase MRP complex. RNase MRP consists of a catalytic RNA moiety and about 8 protein subunits; POP1, POP7, RPP25, RPP30, RPP38, RPP40 and possibly also POP4 and POP5.</text>
</comment>
<keyword evidence="5" id="KW-0963">Cytoplasm</keyword>
<dbReference type="GO" id="GO:0000172">
    <property type="term" value="C:ribonuclease MRP complex"/>
    <property type="evidence" value="ECO:0007669"/>
    <property type="project" value="InterPro"/>
</dbReference>
<evidence type="ECO:0000313" key="14">
    <source>
        <dbReference type="EMBL" id="RUP50252.1"/>
    </source>
</evidence>
<dbReference type="EMBL" id="RBNI01001596">
    <property type="protein sequence ID" value="RUP50252.1"/>
    <property type="molecule type" value="Genomic_DNA"/>
</dbReference>
<keyword evidence="8" id="KW-0540">Nuclease</keyword>
<reference evidence="14 15" key="1">
    <citation type="journal article" date="2018" name="New Phytol.">
        <title>Phylogenomics of Endogonaceae and evolution of mycorrhizas within Mucoromycota.</title>
        <authorList>
            <person name="Chang Y."/>
            <person name="Desiro A."/>
            <person name="Na H."/>
            <person name="Sandor L."/>
            <person name="Lipzen A."/>
            <person name="Clum A."/>
            <person name="Barry K."/>
            <person name="Grigoriev I.V."/>
            <person name="Martin F.M."/>
            <person name="Stajich J.E."/>
            <person name="Smith M.E."/>
            <person name="Bonito G."/>
            <person name="Spatafora J.W."/>
        </authorList>
    </citation>
    <scope>NUCLEOTIDE SEQUENCE [LARGE SCALE GENOMIC DNA]</scope>
    <source>
        <strain evidence="14 15">GMNB39</strain>
    </source>
</reference>
<evidence type="ECO:0000256" key="6">
    <source>
        <dbReference type="ARBA" id="ARBA00022553"/>
    </source>
</evidence>
<dbReference type="InterPro" id="IPR023534">
    <property type="entry name" value="Rof/RNase_P-like"/>
</dbReference>
<dbReference type="Gene3D" id="2.30.30.210">
    <property type="entry name" value="Ribonuclease P/MRP, subunit p29"/>
    <property type="match status" value="1"/>
</dbReference>
<dbReference type="HAMAP" id="MF_00754">
    <property type="entry name" value="RNase_P_1"/>
    <property type="match status" value="1"/>
</dbReference>
<evidence type="ECO:0000256" key="7">
    <source>
        <dbReference type="ARBA" id="ARBA00022694"/>
    </source>
</evidence>
<keyword evidence="10" id="KW-0378">Hydrolase</keyword>
<dbReference type="GO" id="GO:0004519">
    <property type="term" value="F:endonuclease activity"/>
    <property type="evidence" value="ECO:0007669"/>
    <property type="project" value="UniProtKB-KW"/>
</dbReference>
<evidence type="ECO:0000256" key="3">
    <source>
        <dbReference type="ARBA" id="ARBA00006181"/>
    </source>
</evidence>
<evidence type="ECO:0000256" key="8">
    <source>
        <dbReference type="ARBA" id="ARBA00022722"/>
    </source>
</evidence>
<evidence type="ECO:0000313" key="15">
    <source>
        <dbReference type="Proteomes" id="UP000268093"/>
    </source>
</evidence>
<feature type="compositionally biased region" description="Basic and acidic residues" evidence="13">
    <location>
        <begin position="76"/>
        <end position="87"/>
    </location>
</feature>
<dbReference type="AlphaFoldDB" id="A0A433DHB6"/>
<dbReference type="InterPro" id="IPR002730">
    <property type="entry name" value="Rpp29/RNP1"/>
</dbReference>
<comment type="similarity">
    <text evidence="3">Belongs to the eukaryotic/archaeal RNase P protein component 1 family.</text>
</comment>
<sequence>MSTDQQDRNPRDLNLYAPLPDYVRHQQAHAASLSAVPLDPVTQTFVPGFVTAQVSSDYNARQVYNAKVKDKVLMLDNPAKESADKKERKQNRRGTRRMTAREKREKKVYEVPADCQDYALFIPLHNLWLQYVEELFGRQGNAITHAQKLVKADYHGAIMTVVRSKCHSYIGVTGIMVQETENLFRIVTEQNRIKAVPKAASVFSFKVRNEVYTIYGNHIRYRAAERAAKKFKAKPTIDL</sequence>
<dbReference type="GO" id="GO:0001682">
    <property type="term" value="P:tRNA 5'-leader removal"/>
    <property type="evidence" value="ECO:0007669"/>
    <property type="project" value="InterPro"/>
</dbReference>
<evidence type="ECO:0000256" key="2">
    <source>
        <dbReference type="ARBA" id="ARBA00004604"/>
    </source>
</evidence>
<keyword evidence="9" id="KW-0255">Endonuclease</keyword>
<accession>A0A433DHB6</accession>
<evidence type="ECO:0000256" key="10">
    <source>
        <dbReference type="ARBA" id="ARBA00022801"/>
    </source>
</evidence>
<gene>
    <name evidence="14" type="ORF">BC936DRAFT_139858</name>
</gene>
<dbReference type="PANTHER" id="PTHR13348:SF0">
    <property type="entry name" value="RIBONUCLEASE P PROTEIN SUBUNIT P29"/>
    <property type="match status" value="1"/>
</dbReference>
<dbReference type="SMART" id="SM00538">
    <property type="entry name" value="POP4"/>
    <property type="match status" value="1"/>
</dbReference>
<dbReference type="InterPro" id="IPR023538">
    <property type="entry name" value="RNP1"/>
</dbReference>
<evidence type="ECO:0000256" key="1">
    <source>
        <dbReference type="ARBA" id="ARBA00002435"/>
    </source>
</evidence>
<protein>
    <recommendedName>
        <fullName evidence="4">Ribonuclease P protein subunit p29</fullName>
    </recommendedName>
</protein>
<evidence type="ECO:0000256" key="11">
    <source>
        <dbReference type="ARBA" id="ARBA00023242"/>
    </source>
</evidence>
<evidence type="ECO:0000256" key="13">
    <source>
        <dbReference type="SAM" id="MobiDB-lite"/>
    </source>
</evidence>
<dbReference type="GO" id="GO:0030677">
    <property type="term" value="C:ribonuclease P complex"/>
    <property type="evidence" value="ECO:0007669"/>
    <property type="project" value="InterPro"/>
</dbReference>
<dbReference type="GO" id="GO:0005730">
    <property type="term" value="C:nucleolus"/>
    <property type="evidence" value="ECO:0007669"/>
    <property type="project" value="UniProtKB-SubCell"/>
</dbReference>
<evidence type="ECO:0000256" key="12">
    <source>
        <dbReference type="ARBA" id="ARBA00046486"/>
    </source>
</evidence>
<dbReference type="GO" id="GO:0016787">
    <property type="term" value="F:hydrolase activity"/>
    <property type="evidence" value="ECO:0007669"/>
    <property type="project" value="UniProtKB-KW"/>
</dbReference>
<evidence type="ECO:0000256" key="9">
    <source>
        <dbReference type="ARBA" id="ARBA00022759"/>
    </source>
</evidence>
<evidence type="ECO:0000256" key="5">
    <source>
        <dbReference type="ARBA" id="ARBA00022490"/>
    </source>
</evidence>
<dbReference type="SUPFAM" id="SSF101744">
    <property type="entry name" value="Rof/RNase P subunit-like"/>
    <property type="match status" value="1"/>
</dbReference>
<dbReference type="GO" id="GO:0006364">
    <property type="term" value="P:rRNA processing"/>
    <property type="evidence" value="ECO:0007669"/>
    <property type="project" value="TreeGrafter"/>
</dbReference>
<dbReference type="InterPro" id="IPR036980">
    <property type="entry name" value="RNase_P/MRP_Rpp29_sf"/>
</dbReference>
<feature type="compositionally biased region" description="Basic residues" evidence="13">
    <location>
        <begin position="88"/>
        <end position="98"/>
    </location>
</feature>
<dbReference type="OrthoDB" id="124041at2759"/>
<proteinExistence type="inferred from homology"/>
<keyword evidence="7" id="KW-0819">tRNA processing</keyword>
<comment type="caution">
    <text evidence="14">The sequence shown here is derived from an EMBL/GenBank/DDBJ whole genome shotgun (WGS) entry which is preliminary data.</text>
</comment>